<dbReference type="AlphaFoldDB" id="A0A4R2THB1"/>
<evidence type="ECO:0000313" key="3">
    <source>
        <dbReference type="Proteomes" id="UP000295504"/>
    </source>
</evidence>
<keyword evidence="1" id="KW-0472">Membrane</keyword>
<dbReference type="Proteomes" id="UP000295504">
    <property type="component" value="Unassembled WGS sequence"/>
</dbReference>
<dbReference type="EMBL" id="SLYC01000018">
    <property type="protein sequence ID" value="TCQ02126.1"/>
    <property type="molecule type" value="Genomic_DNA"/>
</dbReference>
<dbReference type="RefSeq" id="WP_165913685.1">
    <property type="nucleotide sequence ID" value="NZ_CP058648.1"/>
</dbReference>
<reference evidence="2 3" key="1">
    <citation type="submission" date="2019-03" db="EMBL/GenBank/DDBJ databases">
        <title>Genomic Encyclopedia of Type Strains, Phase IV (KMG-IV): sequencing the most valuable type-strain genomes for metagenomic binning, comparative biology and taxonomic classification.</title>
        <authorList>
            <person name="Goeker M."/>
        </authorList>
    </citation>
    <scope>NUCLEOTIDE SEQUENCE [LARGE SCALE GENOMIC DNA]</scope>
    <source>
        <strain evidence="2 3">DSM 100013</strain>
    </source>
</reference>
<comment type="caution">
    <text evidence="2">The sequence shown here is derived from an EMBL/GenBank/DDBJ whole genome shotgun (WGS) entry which is preliminary data.</text>
</comment>
<gene>
    <name evidence="2" type="ORF">EDD79_10186</name>
</gene>
<evidence type="ECO:0000256" key="1">
    <source>
        <dbReference type="SAM" id="Phobius"/>
    </source>
</evidence>
<keyword evidence="3" id="KW-1185">Reference proteome</keyword>
<name>A0A4R2THB1_9FIRM</name>
<protein>
    <submittedName>
        <fullName evidence="2">Uncharacterized protein</fullName>
    </submittedName>
</protein>
<proteinExistence type="predicted"/>
<sequence length="49" mass="5844">MEYLVSNIRKILVICFVMIIGIGTWYYYTNKSPSKEPERADLVYIDIQR</sequence>
<accession>A0A4R2THB1</accession>
<feature type="transmembrane region" description="Helical" evidence="1">
    <location>
        <begin position="12"/>
        <end position="28"/>
    </location>
</feature>
<keyword evidence="1" id="KW-1133">Transmembrane helix</keyword>
<evidence type="ECO:0000313" key="2">
    <source>
        <dbReference type="EMBL" id="TCQ02126.1"/>
    </source>
</evidence>
<organism evidence="2 3">
    <name type="scientific">Serpentinicella alkaliphila</name>
    <dbReference type="NCBI Taxonomy" id="1734049"/>
    <lineage>
        <taxon>Bacteria</taxon>
        <taxon>Bacillati</taxon>
        <taxon>Bacillota</taxon>
        <taxon>Clostridia</taxon>
        <taxon>Peptostreptococcales</taxon>
        <taxon>Natronincolaceae</taxon>
        <taxon>Serpentinicella</taxon>
    </lineage>
</organism>
<keyword evidence="1" id="KW-0812">Transmembrane</keyword>